<comment type="subcellular location">
    <subcellularLocation>
        <location evidence="2">Cytoplasm</location>
        <location evidence="2">Cytoskeleton</location>
    </subcellularLocation>
</comment>
<comment type="caution">
    <text evidence="5">The sequence shown here is derived from an EMBL/GenBank/DDBJ whole genome shotgun (WGS) entry which is preliminary data.</text>
</comment>
<dbReference type="Gene3D" id="1.20.5.340">
    <property type="match status" value="1"/>
</dbReference>
<dbReference type="GO" id="GO:2000601">
    <property type="term" value="P:positive regulation of Arp2/3 complex-mediated actin nucleation"/>
    <property type="evidence" value="ECO:0007669"/>
    <property type="project" value="TreeGrafter"/>
</dbReference>
<keyword evidence="2" id="KW-0963">Cytoplasm</keyword>
<evidence type="ECO:0000313" key="6">
    <source>
        <dbReference type="Proteomes" id="UP001237642"/>
    </source>
</evidence>
<dbReference type="EMBL" id="JAUIZM010000005">
    <property type="protein sequence ID" value="KAK1382179.1"/>
    <property type="molecule type" value="Genomic_DNA"/>
</dbReference>
<dbReference type="GO" id="GO:0003779">
    <property type="term" value="F:actin binding"/>
    <property type="evidence" value="ECO:0007669"/>
    <property type="project" value="UniProtKB-UniRule"/>
</dbReference>
<dbReference type="InterPro" id="IPR028288">
    <property type="entry name" value="SCAR/WAVE_fam"/>
</dbReference>
<name>A0AAD8IAJ7_9APIA</name>
<sequence length="730" mass="81064">MPLVRVEVRNEYKLGMREIYKKDEDDPKAMLDGVVVAGLVGILRQLGDLAEFAADVFHGLQEQATNTSSRSHKLMVRAKKIEAAVSPLEKSILAQRSHLHFAYTTGSHWHAHIQSEQHHFIYSDLPMFVMDSYEKCRVPPPLHLLDKFDPGGPGSCLKKYSDPTCFRRASAGFDETYAENFPRHKKACKRKKKRTWVPNGDNPQHVTHGTPTSSHSGRLHFASQNFHSPSQTVSTYDAAVKFEIGNHLNPSDSRTASGHGERVFNPYCTLKFDGCEPEEISSQWTKNNSNTLDTISLNEQIRVEDNDIQEQTCTRLSCITWDEKTEIVEPTGPQYDSDEIMEGHPTIFDPILLHGDASNFETDYCSNKSTPKSVPAAHQLDEYESETDIFMDSCNTMESESETDIECQTKREVEQFTDLNTKAIDNILNRINPEHMESNSANAGSHVPGRISTNVDVPEDNHNLVSQGSTSVLNEETSISKPISVSPECHAKAQSPCDACKSSILDSLPSSDLIKNDDITTPNIEIAVRNLLSFDSRELVFKDLKSAAVLSSDYGSQGSPSVPCGVTGTNFWTNGGLLGLQPSKPPDFSTLSPINQDSMAPSSRANVLEGKEIALETNISEGFKMSPQNCRPKSSISLYNDREDSTSILKTSLSSSKTHLDSRHERTANFRHNYSQFQNLPFSETNIPVPGTKKQDNTDVEAATNLGYFDKNSSRIELSKKLIENGQGPL</sequence>
<dbReference type="PANTHER" id="PTHR12902:SF33">
    <property type="entry name" value="PROTEIN SCAR3"/>
    <property type="match status" value="1"/>
</dbReference>
<evidence type="ECO:0000256" key="2">
    <source>
        <dbReference type="RuleBase" id="RU367034"/>
    </source>
</evidence>
<proteinExistence type="inferred from homology"/>
<dbReference type="AlphaFoldDB" id="A0AAD8IAJ7"/>
<feature type="region of interest" description="Disordered" evidence="3">
    <location>
        <begin position="190"/>
        <end position="215"/>
    </location>
</feature>
<reference evidence="5" key="2">
    <citation type="submission" date="2023-05" db="EMBL/GenBank/DDBJ databases">
        <authorList>
            <person name="Schelkunov M.I."/>
        </authorList>
    </citation>
    <scope>NUCLEOTIDE SEQUENCE</scope>
    <source>
        <strain evidence="5">Hsosn_3</strain>
        <tissue evidence="5">Leaf</tissue>
    </source>
</reference>
<gene>
    <name evidence="5" type="ORF">POM88_019914</name>
</gene>
<evidence type="ECO:0000259" key="4">
    <source>
        <dbReference type="PROSITE" id="PS50835"/>
    </source>
</evidence>
<evidence type="ECO:0000313" key="5">
    <source>
        <dbReference type="EMBL" id="KAK1382179.1"/>
    </source>
</evidence>
<protein>
    <recommendedName>
        <fullName evidence="2">Protein SCAR</fullName>
    </recommendedName>
    <alternativeName>
        <fullName evidence="2">Protein WAVE</fullName>
    </alternativeName>
</protein>
<evidence type="ECO:0000256" key="3">
    <source>
        <dbReference type="SAM" id="MobiDB-lite"/>
    </source>
</evidence>
<dbReference type="GO" id="GO:0034237">
    <property type="term" value="F:protein kinase A regulatory subunit binding"/>
    <property type="evidence" value="ECO:0007669"/>
    <property type="project" value="TreeGrafter"/>
</dbReference>
<comment type="function">
    <text evidence="2">Involved in regulation of actin and microtubule organization. Part of a WAVE complex that activates the Arp2/3 complex.</text>
</comment>
<feature type="domain" description="Ig-like" evidence="4">
    <location>
        <begin position="229"/>
        <end position="314"/>
    </location>
</feature>
<evidence type="ECO:0000256" key="1">
    <source>
        <dbReference type="ARBA" id="ARBA00006993"/>
    </source>
</evidence>
<feature type="compositionally biased region" description="Polar residues" evidence="3">
    <location>
        <begin position="201"/>
        <end position="215"/>
    </location>
</feature>
<keyword evidence="2" id="KW-0009">Actin-binding</keyword>
<organism evidence="5 6">
    <name type="scientific">Heracleum sosnowskyi</name>
    <dbReference type="NCBI Taxonomy" id="360622"/>
    <lineage>
        <taxon>Eukaryota</taxon>
        <taxon>Viridiplantae</taxon>
        <taxon>Streptophyta</taxon>
        <taxon>Embryophyta</taxon>
        <taxon>Tracheophyta</taxon>
        <taxon>Spermatophyta</taxon>
        <taxon>Magnoliopsida</taxon>
        <taxon>eudicotyledons</taxon>
        <taxon>Gunneridae</taxon>
        <taxon>Pentapetalae</taxon>
        <taxon>asterids</taxon>
        <taxon>campanulids</taxon>
        <taxon>Apiales</taxon>
        <taxon>Apiaceae</taxon>
        <taxon>Apioideae</taxon>
        <taxon>apioid superclade</taxon>
        <taxon>Tordylieae</taxon>
        <taxon>Tordyliinae</taxon>
        <taxon>Heracleum</taxon>
    </lineage>
</organism>
<dbReference type="Gene3D" id="6.10.280.150">
    <property type="match status" value="1"/>
</dbReference>
<keyword evidence="2" id="KW-0206">Cytoskeleton</keyword>
<dbReference type="PROSITE" id="PS50835">
    <property type="entry name" value="IG_LIKE"/>
    <property type="match status" value="1"/>
</dbReference>
<dbReference type="Proteomes" id="UP001237642">
    <property type="component" value="Unassembled WGS sequence"/>
</dbReference>
<reference evidence="5" key="1">
    <citation type="submission" date="2023-02" db="EMBL/GenBank/DDBJ databases">
        <title>Genome of toxic invasive species Heracleum sosnowskyi carries increased number of genes despite the absence of recent whole-genome duplications.</title>
        <authorList>
            <person name="Schelkunov M."/>
            <person name="Shtratnikova V."/>
            <person name="Makarenko M."/>
            <person name="Klepikova A."/>
            <person name="Omelchenko D."/>
            <person name="Novikova G."/>
            <person name="Obukhova E."/>
            <person name="Bogdanov V."/>
            <person name="Penin A."/>
            <person name="Logacheva M."/>
        </authorList>
    </citation>
    <scope>NUCLEOTIDE SEQUENCE</scope>
    <source>
        <strain evidence="5">Hsosn_3</strain>
        <tissue evidence="5">Leaf</tissue>
    </source>
</reference>
<dbReference type="GO" id="GO:0030036">
    <property type="term" value="P:actin cytoskeleton organization"/>
    <property type="evidence" value="ECO:0007669"/>
    <property type="project" value="UniProtKB-UniRule"/>
</dbReference>
<dbReference type="GO" id="GO:0071933">
    <property type="term" value="F:Arp2/3 complex binding"/>
    <property type="evidence" value="ECO:0007669"/>
    <property type="project" value="TreeGrafter"/>
</dbReference>
<dbReference type="GO" id="GO:0005856">
    <property type="term" value="C:cytoskeleton"/>
    <property type="evidence" value="ECO:0007669"/>
    <property type="project" value="UniProtKB-SubCell"/>
</dbReference>
<accession>A0AAD8IAJ7</accession>
<comment type="similarity">
    <text evidence="1 2">Belongs to the SCAR/WAVE family.</text>
</comment>
<keyword evidence="6" id="KW-1185">Reference proteome</keyword>
<dbReference type="PANTHER" id="PTHR12902">
    <property type="entry name" value="WASP-1"/>
    <property type="match status" value="1"/>
</dbReference>
<dbReference type="InterPro" id="IPR007110">
    <property type="entry name" value="Ig-like_dom"/>
</dbReference>